<name>A0ABR2YG21_9CHLO</name>
<protein>
    <recommendedName>
        <fullName evidence="9">DNA mismatch repair proteins mutS family domain-containing protein</fullName>
    </recommendedName>
</protein>
<organism evidence="7 8">
    <name type="scientific">Coccomyxa subellipsoidea</name>
    <dbReference type="NCBI Taxonomy" id="248742"/>
    <lineage>
        <taxon>Eukaryota</taxon>
        <taxon>Viridiplantae</taxon>
        <taxon>Chlorophyta</taxon>
        <taxon>core chlorophytes</taxon>
        <taxon>Trebouxiophyceae</taxon>
        <taxon>Trebouxiophyceae incertae sedis</taxon>
        <taxon>Coccomyxaceae</taxon>
        <taxon>Coccomyxa</taxon>
    </lineage>
</organism>
<dbReference type="Gene3D" id="3.40.50.300">
    <property type="entry name" value="P-loop containing nucleotide triphosphate hydrolases"/>
    <property type="match status" value="1"/>
</dbReference>
<dbReference type="InterPro" id="IPR045076">
    <property type="entry name" value="MutS"/>
</dbReference>
<reference evidence="7 8" key="1">
    <citation type="journal article" date="2024" name="Nat. Commun.">
        <title>Phylogenomics reveals the evolutionary origins of lichenization in chlorophyte algae.</title>
        <authorList>
            <person name="Puginier C."/>
            <person name="Libourel C."/>
            <person name="Otte J."/>
            <person name="Skaloud P."/>
            <person name="Haon M."/>
            <person name="Grisel S."/>
            <person name="Petersen M."/>
            <person name="Berrin J.G."/>
            <person name="Delaux P.M."/>
            <person name="Dal Grande F."/>
            <person name="Keller J."/>
        </authorList>
    </citation>
    <scope>NUCLEOTIDE SEQUENCE [LARGE SCALE GENOMIC DNA]</scope>
    <source>
        <strain evidence="7 8">SAG 216-7</strain>
    </source>
</reference>
<dbReference type="SUPFAM" id="SSF48334">
    <property type="entry name" value="DNA repair protein MutS, domain III"/>
    <property type="match status" value="1"/>
</dbReference>
<dbReference type="InterPro" id="IPR005747">
    <property type="entry name" value="MutS2"/>
</dbReference>
<dbReference type="InterPro" id="IPR036187">
    <property type="entry name" value="DNA_mismatch_repair_MutS_sf"/>
</dbReference>
<evidence type="ECO:0000259" key="5">
    <source>
        <dbReference type="SMART" id="SM00533"/>
    </source>
</evidence>
<dbReference type="Pfam" id="PF00488">
    <property type="entry name" value="MutS_V"/>
    <property type="match status" value="1"/>
</dbReference>
<evidence type="ECO:0000256" key="1">
    <source>
        <dbReference type="ARBA" id="ARBA00022741"/>
    </source>
</evidence>
<keyword evidence="3" id="KW-0238">DNA-binding</keyword>
<dbReference type="PANTHER" id="PTHR48466">
    <property type="entry name" value="OS10G0509000 PROTEIN-RELATED"/>
    <property type="match status" value="1"/>
</dbReference>
<dbReference type="SMART" id="SM00534">
    <property type="entry name" value="MUTSac"/>
    <property type="match status" value="1"/>
</dbReference>
<keyword evidence="2" id="KW-0067">ATP-binding</keyword>
<evidence type="ECO:0000256" key="4">
    <source>
        <dbReference type="SAM" id="MobiDB-lite"/>
    </source>
</evidence>
<feature type="domain" description="DNA mismatch repair protein MutS core" evidence="5">
    <location>
        <begin position="73"/>
        <end position="404"/>
    </location>
</feature>
<dbReference type="InterPro" id="IPR000432">
    <property type="entry name" value="DNA_mismatch_repair_MutS_C"/>
</dbReference>
<dbReference type="Proteomes" id="UP001491310">
    <property type="component" value="Unassembled WGS sequence"/>
</dbReference>
<dbReference type="SMART" id="SM00533">
    <property type="entry name" value="MUTSd"/>
    <property type="match status" value="1"/>
</dbReference>
<dbReference type="NCBIfam" id="TIGR01069">
    <property type="entry name" value="mutS2"/>
    <property type="match status" value="1"/>
</dbReference>
<dbReference type="InterPro" id="IPR027417">
    <property type="entry name" value="P-loop_NTPase"/>
</dbReference>
<gene>
    <name evidence="7" type="ORF">WJX75_000857</name>
</gene>
<feature type="region of interest" description="Disordered" evidence="4">
    <location>
        <begin position="751"/>
        <end position="781"/>
    </location>
</feature>
<comment type="caution">
    <text evidence="7">The sequence shown here is derived from an EMBL/GenBank/DDBJ whole genome shotgun (WGS) entry which is preliminary data.</text>
</comment>
<dbReference type="SUPFAM" id="SSF52540">
    <property type="entry name" value="P-loop containing nucleoside triphosphate hydrolases"/>
    <property type="match status" value="1"/>
</dbReference>
<keyword evidence="1" id="KW-0547">Nucleotide-binding</keyword>
<accession>A0ABR2YG21</accession>
<evidence type="ECO:0000256" key="2">
    <source>
        <dbReference type="ARBA" id="ARBA00022840"/>
    </source>
</evidence>
<dbReference type="PANTHER" id="PTHR48466:SF2">
    <property type="entry name" value="OS10G0509000 PROTEIN"/>
    <property type="match status" value="1"/>
</dbReference>
<feature type="compositionally biased region" description="Acidic residues" evidence="4">
    <location>
        <begin position="450"/>
        <end position="462"/>
    </location>
</feature>
<evidence type="ECO:0000313" key="7">
    <source>
        <dbReference type="EMBL" id="KAK9904703.1"/>
    </source>
</evidence>
<dbReference type="EMBL" id="JALJOT010000012">
    <property type="protein sequence ID" value="KAK9904703.1"/>
    <property type="molecule type" value="Genomic_DNA"/>
</dbReference>
<evidence type="ECO:0000313" key="8">
    <source>
        <dbReference type="Proteomes" id="UP001491310"/>
    </source>
</evidence>
<evidence type="ECO:0008006" key="9">
    <source>
        <dbReference type="Google" id="ProtNLM"/>
    </source>
</evidence>
<feature type="region of interest" description="Disordered" evidence="4">
    <location>
        <begin position="416"/>
        <end position="471"/>
    </location>
</feature>
<sequence>MNGLHHGEKVKYHLWRNQLHNRKTSLSFTHKRALQHVHPRRRSRGKIRPLTAFAQDGDRTRPISAADDTLSTLEWPRLCSHVAQFASTTLGRQEALRLQVPETQSESERLLAETKAVNVLEAEYAADLDFGGISTAQAEEGIKRASRGGMLTAAQLAAVAGLLAGAVRLQRSILSAAGQEGRLTEESALWPVVSCVKGLPGHAEIVAAVNAALDEGAKVRDGASEDVRRTRGRCRTLEGRLRSLLKAFQGEVSEQSGRLCVAVAAAEKPSKGVLLGSSAGVLYLEPPAAVPLNNELAAARGEAYAAEEAVLWRLTGFIVDAEEDVRRALDIVLWLDLTAAKARYGRWIGGELPTFAEFARTTKARTSRQKEAEALQRSSASPKEADDEFMIRLRRLRHPLLHADYLMWKEAAARNQPQSKKAASAGPLRRLSNRKDVMARNAGTFKEDEQTGEEAAAEEQEEGTPQSPVPIDICMKPDTRCVIITGPNTGGKTATLKAFGLAVLMAKAGLPVPAAAPVRLAPFSAVLADIGDEQSLAANLSTFSGHLRRIQALRREADGRSLVLLDEVGTGTDPAEGAALGIALLRALAAGGARGAAVTVATTHHSSLTSLKYQDGRFENASVEFDEAKLAPTYRLMWGIPGRSNALNIAARLGLNADIIADARERMGTAQGEVDEAIVELEGLRKAAEADEVDGIKLKKQASAMQIKLKQTRKKRAEAEAKQQLQYAQSIAKIVDAAEEQISAHARKLKTADKQKADQHVKAQEEQSRQQKEKEAFERQKRDAWVPSVGSMVFVPRMKGKFKVVAVDKSQVTVQLGALKVKVGMDEVRR</sequence>
<keyword evidence="8" id="KW-1185">Reference proteome</keyword>
<evidence type="ECO:0000259" key="6">
    <source>
        <dbReference type="SMART" id="SM00534"/>
    </source>
</evidence>
<evidence type="ECO:0000256" key="3">
    <source>
        <dbReference type="ARBA" id="ARBA00023125"/>
    </source>
</evidence>
<feature type="domain" description="DNA mismatch repair proteins mutS family" evidence="6">
    <location>
        <begin position="479"/>
        <end position="668"/>
    </location>
</feature>
<dbReference type="PIRSF" id="PIRSF005814">
    <property type="entry name" value="MutS_YshD"/>
    <property type="match status" value="1"/>
</dbReference>
<dbReference type="InterPro" id="IPR007696">
    <property type="entry name" value="DNA_mismatch_repair_MutS_core"/>
</dbReference>
<proteinExistence type="predicted"/>